<dbReference type="OrthoDB" id="4064753at2759"/>
<accession>A0A7H9AW32</accession>
<evidence type="ECO:0000313" key="1">
    <source>
        <dbReference type="EMBL" id="QLG70337.1"/>
    </source>
</evidence>
<dbReference type="Proteomes" id="UP000509704">
    <property type="component" value="Chromosome 1"/>
</dbReference>
<proteinExistence type="predicted"/>
<dbReference type="EMBL" id="CP058604">
    <property type="protein sequence ID" value="QLG70337.1"/>
    <property type="molecule type" value="Genomic_DNA"/>
</dbReference>
<dbReference type="KEGG" id="zmk:HG535_0A02760"/>
<evidence type="ECO:0000313" key="2">
    <source>
        <dbReference type="Proteomes" id="UP000509704"/>
    </source>
</evidence>
<protein>
    <submittedName>
        <fullName evidence="1">Uncharacterized protein</fullName>
    </submittedName>
</protein>
<reference evidence="1 2" key="1">
    <citation type="submission" date="2020-07" db="EMBL/GenBank/DDBJ databases">
        <title>The yeast mating-type switching endonuclease HO is a domesticated member of an unorthodox homing genetic element family.</title>
        <authorList>
            <person name="Coughlan A.Y."/>
            <person name="Lombardi L."/>
            <person name="Braun-Galleani S."/>
            <person name="Martos A.R."/>
            <person name="Galeote V."/>
            <person name="Bigey F."/>
            <person name="Dequin S."/>
            <person name="Byrne K.P."/>
            <person name="Wolfe K.H."/>
        </authorList>
    </citation>
    <scope>NUCLEOTIDE SEQUENCE [LARGE SCALE GENOMIC DNA]</scope>
    <source>
        <strain evidence="1 2">NRRL Y-6702</strain>
    </source>
</reference>
<dbReference type="RefSeq" id="XP_037142065.1">
    <property type="nucleotide sequence ID" value="XM_037286170.1"/>
</dbReference>
<dbReference type="AlphaFoldDB" id="A0A7H9AW32"/>
<sequence length="281" mass="33665">MHCSKVLRAQLSQTVYHTKKAFDKRLDSVPTTAFHYYYQTKIKEMQTYSGPSSSRDQLNFAHYNNGFKRYIRKEWSLLSGTRRRLYYAFFFHFTKIDHTTLNECELARIMEISTPAISEYMLFRNKYKSKFDTIWSEQEATVQRKKTPGTRRNAKISDESMKVTLSNTQRDHLLSLSVDNTRDDIKNLTKRFREMCRECRTAWETCISDGRKLEIKKKWQEQKRRFELQLQYERRILDYNLNKLSQIDFRCNSLCVELPVTHTLVDTKSMDVLRLASHKKK</sequence>
<name>A0A7H9AW32_ZYGMR</name>
<dbReference type="GeneID" id="59233973"/>
<organism evidence="1 2">
    <name type="scientific">Zygotorulaspora mrakii</name>
    <name type="common">Zygosaccharomyces mrakii</name>
    <dbReference type="NCBI Taxonomy" id="42260"/>
    <lineage>
        <taxon>Eukaryota</taxon>
        <taxon>Fungi</taxon>
        <taxon>Dikarya</taxon>
        <taxon>Ascomycota</taxon>
        <taxon>Saccharomycotina</taxon>
        <taxon>Saccharomycetes</taxon>
        <taxon>Saccharomycetales</taxon>
        <taxon>Saccharomycetaceae</taxon>
        <taxon>Zygotorulaspora</taxon>
    </lineage>
</organism>
<gene>
    <name evidence="1" type="ORF">HG535_0A02760</name>
</gene>
<keyword evidence="2" id="KW-1185">Reference proteome</keyword>